<proteinExistence type="predicted"/>
<evidence type="ECO:0000313" key="3">
    <source>
        <dbReference type="EMBL" id="SDZ32679.1"/>
    </source>
</evidence>
<protein>
    <submittedName>
        <fullName evidence="3">Por secretion system C-terminal sorting domain-containing protein</fullName>
    </submittedName>
</protein>
<name>A0A1H3S6A3_9BACT</name>
<dbReference type="PROSITE" id="PS51257">
    <property type="entry name" value="PROKAR_LIPOPROTEIN"/>
    <property type="match status" value="1"/>
</dbReference>
<evidence type="ECO:0000259" key="2">
    <source>
        <dbReference type="Pfam" id="PF18962"/>
    </source>
</evidence>
<dbReference type="SMART" id="SM00710">
    <property type="entry name" value="PbH1"/>
    <property type="match status" value="7"/>
</dbReference>
<comment type="caution">
    <text evidence="3">The sequence shown here is derived from an EMBL/GenBank/DDBJ whole genome shotgun (WGS) entry which is preliminary data.</text>
</comment>
<keyword evidence="4" id="KW-1185">Reference proteome</keyword>
<feature type="domain" description="Secretion system C-terminal sorting" evidence="2">
    <location>
        <begin position="482"/>
        <end position="550"/>
    </location>
</feature>
<dbReference type="InterPro" id="IPR039448">
    <property type="entry name" value="Beta_helix"/>
</dbReference>
<feature type="domain" description="Right handed beta helix" evidence="1">
    <location>
        <begin position="227"/>
        <end position="388"/>
    </location>
</feature>
<dbReference type="EMBL" id="FNQC01000010">
    <property type="protein sequence ID" value="SDZ32679.1"/>
    <property type="molecule type" value="Genomic_DNA"/>
</dbReference>
<dbReference type="InterPro" id="IPR026444">
    <property type="entry name" value="Secre_tail"/>
</dbReference>
<dbReference type="NCBIfam" id="TIGR04183">
    <property type="entry name" value="Por_Secre_tail"/>
    <property type="match status" value="1"/>
</dbReference>
<dbReference type="InterPro" id="IPR059226">
    <property type="entry name" value="Choice_anch_Q_dom"/>
</dbReference>
<dbReference type="SUPFAM" id="SSF51126">
    <property type="entry name" value="Pectin lyase-like"/>
    <property type="match status" value="1"/>
</dbReference>
<sequence length="558" mass="61616">MLYFYKNIFNPLLFTVVLACFCSGETKAQKVFFVNPSTNKILVIDPISFQDIAPGDSIILMAGTYSQILIRNLRGDKNSPIVIVNKGGPVVLSEGINYGIAIRNSKYLKIIGKNSNQNAPNEKGISIRDVSNGNGISLEDGTSQIEISGIGLYNIAKSGIMAKSDSNCQNDSFLRENFIFEGLIISNCVFDAIGDEGMYIGSSFYHGRTWDCDGGIKPVLEHLMQDVKIHDNILNNIGKDAIQVSSTPSNCQIFNNRVTLDSQEMSFGQMSGILIGGGSVCEVFNNFIADGMGSGIEVFGNSGNVIYNNVIVNPGSQLFPESSPQNFPKHGIYVKNITGESIFDIRIFNNTLIAPKTSGINSPDALGNKTIIQNNVIVNPGVFPIVANRAFIDLNKSSSIEYSRANLFSNAIDSLFFESSENYDFRQTFRSPLINSGLPIAGFDLNFDHDQLPRPKNGKMDMGAFEYQEIYKLNNAFGSLKIYPNPSSDYLNMKYLNIRENAGTIALINTNGVILFQEKFQDEYSLDRILDLRQFPNGLYILKIDTKTTSLSHLLFKN</sequence>
<evidence type="ECO:0000259" key="1">
    <source>
        <dbReference type="Pfam" id="PF13229"/>
    </source>
</evidence>
<dbReference type="InterPro" id="IPR012334">
    <property type="entry name" value="Pectin_lyas_fold"/>
</dbReference>
<dbReference type="Gene3D" id="2.160.20.10">
    <property type="entry name" value="Single-stranded right-handed beta-helix, Pectin lyase-like"/>
    <property type="match status" value="1"/>
</dbReference>
<reference evidence="3 4" key="1">
    <citation type="submission" date="2016-10" db="EMBL/GenBank/DDBJ databases">
        <authorList>
            <person name="Varghese N."/>
            <person name="Submissions S."/>
        </authorList>
    </citation>
    <scope>NUCLEOTIDE SEQUENCE [LARGE SCALE GENOMIC DNA]</scope>
    <source>
        <strain evidence="3 4">DSM 17997</strain>
    </source>
</reference>
<gene>
    <name evidence="3" type="ORF">SAMN05444412_11091</name>
</gene>
<dbReference type="InterPro" id="IPR006626">
    <property type="entry name" value="PbH1"/>
</dbReference>
<organism evidence="3 4">
    <name type="scientific">Rhodonellum ikkaensis</name>
    <dbReference type="NCBI Taxonomy" id="336829"/>
    <lineage>
        <taxon>Bacteria</taxon>
        <taxon>Pseudomonadati</taxon>
        <taxon>Bacteroidota</taxon>
        <taxon>Cytophagia</taxon>
        <taxon>Cytophagales</taxon>
        <taxon>Cytophagaceae</taxon>
        <taxon>Rhodonellum</taxon>
    </lineage>
</organism>
<accession>A0A1H3S6A3</accession>
<dbReference type="Proteomes" id="UP000199663">
    <property type="component" value="Unassembled WGS sequence"/>
</dbReference>
<dbReference type="Pfam" id="PF18962">
    <property type="entry name" value="Por_Secre_tail"/>
    <property type="match status" value="1"/>
</dbReference>
<dbReference type="InterPro" id="IPR011050">
    <property type="entry name" value="Pectin_lyase_fold/virulence"/>
</dbReference>
<dbReference type="NCBIfam" id="NF041518">
    <property type="entry name" value="choice_anch_Q"/>
    <property type="match status" value="1"/>
</dbReference>
<evidence type="ECO:0000313" key="4">
    <source>
        <dbReference type="Proteomes" id="UP000199663"/>
    </source>
</evidence>
<dbReference type="Pfam" id="PF13229">
    <property type="entry name" value="Beta_helix"/>
    <property type="match status" value="1"/>
</dbReference>